<evidence type="ECO:0000259" key="7">
    <source>
        <dbReference type="PROSITE" id="PS50268"/>
    </source>
</evidence>
<evidence type="ECO:0000256" key="4">
    <source>
        <dbReference type="ARBA" id="ARBA00023180"/>
    </source>
</evidence>
<organism evidence="8 9">
    <name type="scientific">Priapulus caudatus</name>
    <name type="common">Priapulid worm</name>
    <dbReference type="NCBI Taxonomy" id="37621"/>
    <lineage>
        <taxon>Eukaryota</taxon>
        <taxon>Metazoa</taxon>
        <taxon>Ecdysozoa</taxon>
        <taxon>Scalidophora</taxon>
        <taxon>Priapulida</taxon>
        <taxon>Priapulimorpha</taxon>
        <taxon>Priapulimorphida</taxon>
        <taxon>Priapulidae</taxon>
        <taxon>Priapulus</taxon>
    </lineage>
</organism>
<gene>
    <name evidence="9" type="primary">LOC106818984</name>
</gene>
<dbReference type="PANTHER" id="PTHR24028">
    <property type="entry name" value="CADHERIN-87A"/>
    <property type="match status" value="1"/>
</dbReference>
<dbReference type="InterPro" id="IPR015919">
    <property type="entry name" value="Cadherin-like_sf"/>
</dbReference>
<keyword evidence="8" id="KW-1185">Reference proteome</keyword>
<evidence type="ECO:0000256" key="5">
    <source>
        <dbReference type="PROSITE-ProRule" id="PRU00043"/>
    </source>
</evidence>
<comment type="subcellular location">
    <subcellularLocation>
        <location evidence="1">Membrane</location>
        <topology evidence="1">Single-pass membrane protein</topology>
    </subcellularLocation>
</comment>
<keyword evidence="5" id="KW-0106">Calcium</keyword>
<feature type="domain" description="Cadherin" evidence="7">
    <location>
        <begin position="139"/>
        <end position="275"/>
    </location>
</feature>
<sequence>MSITRVVRAQDFAVAVLFYESITWLSLRFAELAVIVFYEVVIGDPEERFRVDVTHTGDSMFIQSKDLDRELYPHYNVIVKAHNCVNRTDRLETDVDYSATDLTLLLVRVNVLDINDQAPVFVNTIEEYEAEFNMTSVVNYKDYVSGIKVNSHVGSIVSEQVKAIDEDLPPNNHTQYSIGQFVGELNYNYWLEEDKRPPFVIDPDTGAIKLNHSPKPNAQGLWRFIVTATDPPLGEGPHSTNATVWQGNYDDEEEQTLEKTLKLALIIVCIILPVIVITLICIWCSEVNK</sequence>
<dbReference type="CDD" id="cd11304">
    <property type="entry name" value="Cadherin_repeat"/>
    <property type="match status" value="2"/>
</dbReference>
<keyword evidence="6" id="KW-0472">Membrane</keyword>
<dbReference type="InterPro" id="IPR002126">
    <property type="entry name" value="Cadherin-like_dom"/>
</dbReference>
<dbReference type="PROSITE" id="PS50268">
    <property type="entry name" value="CADHERIN_2"/>
    <property type="match status" value="2"/>
</dbReference>
<evidence type="ECO:0000256" key="6">
    <source>
        <dbReference type="SAM" id="Phobius"/>
    </source>
</evidence>
<evidence type="ECO:0000313" key="8">
    <source>
        <dbReference type="Proteomes" id="UP000695022"/>
    </source>
</evidence>
<reference evidence="9" key="1">
    <citation type="submission" date="2025-08" db="UniProtKB">
        <authorList>
            <consortium name="RefSeq"/>
        </authorList>
    </citation>
    <scope>IDENTIFICATION</scope>
</reference>
<dbReference type="RefSeq" id="XP_014679132.1">
    <property type="nucleotide sequence ID" value="XM_014823646.1"/>
</dbReference>
<keyword evidence="2 6" id="KW-0812">Transmembrane</keyword>
<protein>
    <submittedName>
        <fullName evidence="9">Cadherin-87A-like</fullName>
    </submittedName>
</protein>
<keyword evidence="4" id="KW-0325">Glycoprotein</keyword>
<feature type="transmembrane region" description="Helical" evidence="6">
    <location>
        <begin position="263"/>
        <end position="284"/>
    </location>
</feature>
<dbReference type="Gene3D" id="2.60.40.60">
    <property type="entry name" value="Cadherins"/>
    <property type="match status" value="2"/>
</dbReference>
<feature type="domain" description="Cadherin" evidence="7">
    <location>
        <begin position="36"/>
        <end position="121"/>
    </location>
</feature>
<keyword evidence="3 6" id="KW-1133">Transmembrane helix</keyword>
<evidence type="ECO:0000256" key="2">
    <source>
        <dbReference type="ARBA" id="ARBA00022692"/>
    </source>
</evidence>
<dbReference type="SUPFAM" id="SSF49313">
    <property type="entry name" value="Cadherin-like"/>
    <property type="match status" value="2"/>
</dbReference>
<dbReference type="PANTHER" id="PTHR24028:SF328">
    <property type="entry name" value="CADHERIN-3"/>
    <property type="match status" value="1"/>
</dbReference>
<evidence type="ECO:0000256" key="3">
    <source>
        <dbReference type="ARBA" id="ARBA00022989"/>
    </source>
</evidence>
<dbReference type="InterPro" id="IPR050174">
    <property type="entry name" value="Protocadherin/Cadherin-CA"/>
</dbReference>
<evidence type="ECO:0000313" key="9">
    <source>
        <dbReference type="RefSeq" id="XP_014679132.1"/>
    </source>
</evidence>
<evidence type="ECO:0000256" key="1">
    <source>
        <dbReference type="ARBA" id="ARBA00004167"/>
    </source>
</evidence>
<name>A0ABM1F3W1_PRICU</name>
<dbReference type="Proteomes" id="UP000695022">
    <property type="component" value="Unplaced"/>
</dbReference>
<accession>A0ABM1F3W1</accession>
<dbReference type="SMART" id="SM00112">
    <property type="entry name" value="CA"/>
    <property type="match status" value="2"/>
</dbReference>
<dbReference type="GeneID" id="106818984"/>
<proteinExistence type="predicted"/>